<dbReference type="PANTHER" id="PTHR31616:SF13">
    <property type="entry name" value="GLUCAN 1,4-ALPHA-GLUCOSIDASE"/>
    <property type="match status" value="1"/>
</dbReference>
<comment type="caution">
    <text evidence="2">The sequence shown here is derived from an EMBL/GenBank/DDBJ whole genome shotgun (WGS) entry which is preliminary data.</text>
</comment>
<organism evidence="2 3">
    <name type="scientific">Desulfotomaculum copahuensis</name>
    <dbReference type="NCBI Taxonomy" id="1838280"/>
    <lineage>
        <taxon>Bacteria</taxon>
        <taxon>Bacillati</taxon>
        <taxon>Bacillota</taxon>
        <taxon>Clostridia</taxon>
        <taxon>Eubacteriales</taxon>
        <taxon>Desulfotomaculaceae</taxon>
        <taxon>Desulfotomaculum</taxon>
    </lineage>
</organism>
<dbReference type="Proteomes" id="UP000078532">
    <property type="component" value="Unassembled WGS sequence"/>
</dbReference>
<dbReference type="RefSeq" id="WP_066668411.1">
    <property type="nucleotide sequence ID" value="NZ_LYVF01000158.1"/>
</dbReference>
<proteinExistence type="predicted"/>
<dbReference type="GO" id="GO:0005975">
    <property type="term" value="P:carbohydrate metabolic process"/>
    <property type="evidence" value="ECO:0007669"/>
    <property type="project" value="InterPro"/>
</dbReference>
<evidence type="ECO:0000259" key="1">
    <source>
        <dbReference type="Pfam" id="PF00723"/>
    </source>
</evidence>
<keyword evidence="2" id="KW-0378">Hydrolase</keyword>
<dbReference type="InterPro" id="IPR037018">
    <property type="entry name" value="GH65_N"/>
</dbReference>
<name>A0A1B7LEZ7_9FIRM</name>
<dbReference type="InterPro" id="IPR012341">
    <property type="entry name" value="6hp_glycosidase-like_sf"/>
</dbReference>
<dbReference type="InterPro" id="IPR011613">
    <property type="entry name" value="GH15-like"/>
</dbReference>
<dbReference type="Gene3D" id="2.70.98.40">
    <property type="entry name" value="Glycoside hydrolase, family 65, N-terminal domain"/>
    <property type="match status" value="1"/>
</dbReference>
<accession>A0A1B7LEZ7</accession>
<gene>
    <name evidence="2" type="ORF">A6M21_10530</name>
</gene>
<dbReference type="InterPro" id="IPR008928">
    <property type="entry name" value="6-hairpin_glycosidase_sf"/>
</dbReference>
<protein>
    <submittedName>
        <fullName evidence="2">Glycoside hydrolase family 15</fullName>
    </submittedName>
</protein>
<dbReference type="SUPFAM" id="SSF48208">
    <property type="entry name" value="Six-hairpin glycosidases"/>
    <property type="match status" value="1"/>
</dbReference>
<evidence type="ECO:0000313" key="3">
    <source>
        <dbReference type="Proteomes" id="UP000078532"/>
    </source>
</evidence>
<dbReference type="PANTHER" id="PTHR31616">
    <property type="entry name" value="TREHALASE"/>
    <property type="match status" value="1"/>
</dbReference>
<evidence type="ECO:0000313" key="2">
    <source>
        <dbReference type="EMBL" id="OAT81854.1"/>
    </source>
</evidence>
<dbReference type="AlphaFoldDB" id="A0A1B7LEZ7"/>
<reference evidence="2 3" key="1">
    <citation type="submission" date="2016-04" db="EMBL/GenBank/DDBJ databases">
        <authorList>
            <person name="Evans L.H."/>
            <person name="Alamgir A."/>
            <person name="Owens N."/>
            <person name="Weber N.D."/>
            <person name="Virtaneva K."/>
            <person name="Barbian K."/>
            <person name="Babar A."/>
            <person name="Rosenke K."/>
        </authorList>
    </citation>
    <scope>NUCLEOTIDE SEQUENCE [LARGE SCALE GENOMIC DNA]</scope>
    <source>
        <strain evidence="2 3">LMa1</strain>
    </source>
</reference>
<dbReference type="Gene3D" id="1.50.10.10">
    <property type="match status" value="1"/>
</dbReference>
<dbReference type="STRING" id="1838280.A6M21_10530"/>
<sequence length="685" mass="78596">MTRPLVAGNGNILVTFGPNLSMRDFYYPYVGQWNHIMGYRNRMGFWVEGKFSWLNEPAWQKHPGYMEDSLIALTPARHEGLEIELESRDGVHYHDNIYLKRLKVKNCAARKREIRVFFTQDFSIDETEVGDTALYDPQTHTIYHYKKNRYFMVNGLCGQNRFDMFATGIKRFAGAEGTWRDAEDGDLTGNPIAQGSVDSTIGFKLCLAAGEEKEIFYWIAAGHNLQEVRQLNSQVLQNGPENLLYRIDAYWRHWLARVPADFADLPPRVAEIYRRSLLIIRTHVDHHGAIIAAADSDIMQTNRDHYCYLWPRDGALVARALIRAGYGHMVKEFFAFCANVLTDGGYLLHKYNPDGTVGSSWHPWLKGRQLPIQEDETALVLLALWEYYQYYQDLEFAHDYYRSLVRPMADFMSGYIDDQLNLPLESYDLWEERWGIFTFTAAAVYGSLTVAAAFADLFCEFGRANGYRARAEQIKTGVEEHFYSHKLGRFVRGLISESKDVDLRRSNEQGELVEREDWNLRRDDTLESSTMGVFLFGLLPAGDPRVKATVRAIEQGLWIKTGIGGLARYKNDYYFRRSDDIERIPGNPWIISTLWLARWYIAVAGAVDELKPALALIHWAAVYALDTGVMPEQVHPETGEPLSVAPLTWSHGSFVIAVVEYLEKYRELTGDVCAVIDNPVNRQVY</sequence>
<feature type="domain" description="GH15-like" evidence="1">
    <location>
        <begin position="287"/>
        <end position="657"/>
    </location>
</feature>
<dbReference type="GO" id="GO:0004553">
    <property type="term" value="F:hydrolase activity, hydrolyzing O-glycosyl compounds"/>
    <property type="evidence" value="ECO:0007669"/>
    <property type="project" value="TreeGrafter"/>
</dbReference>
<dbReference type="EMBL" id="LYVF01000158">
    <property type="protein sequence ID" value="OAT81854.1"/>
    <property type="molecule type" value="Genomic_DNA"/>
</dbReference>
<dbReference type="Pfam" id="PF00723">
    <property type="entry name" value="Glyco_hydro_15"/>
    <property type="match status" value="1"/>
</dbReference>
<keyword evidence="3" id="KW-1185">Reference proteome</keyword>
<dbReference type="OrthoDB" id="3902805at2"/>